<dbReference type="InterPro" id="IPR025591">
    <property type="entry name" value="RloB"/>
</dbReference>
<evidence type="ECO:0000313" key="1">
    <source>
        <dbReference type="EMBL" id="MEA5141888.1"/>
    </source>
</evidence>
<dbReference type="EMBL" id="JAYFUM010000035">
    <property type="protein sequence ID" value="MEA5141888.1"/>
    <property type="molecule type" value="Genomic_DNA"/>
</dbReference>
<comment type="caution">
    <text evidence="1">The sequence shown here is derived from an EMBL/GenBank/DDBJ whole genome shotgun (WGS) entry which is preliminary data.</text>
</comment>
<dbReference type="Pfam" id="PF13707">
    <property type="entry name" value="RloB"/>
    <property type="match status" value="1"/>
</dbReference>
<sequence length="213" mass="25367">MRTKRHIKEKKKFAIVIDGETEYWYFQMLKRNEKSIAVDIEPKIPQKKKLSDQYQSVIELSKNYDKVYWIIDLDVIISESLSVKKGNKRSIDTFLEYKKIIAKKYKNITLIINQPCLEFWFLVHFEATTQQFSNCEEAGKKLKKYLPDYEKSKKYFTKNDHDIYIKLKPHLNTAFSNVDKLPLFDSENLNKGTSEMGKFFEEIQLKKRLSSPK</sequence>
<organism evidence="1 2">
    <name type="scientific">Arcicella rigui</name>
    <dbReference type="NCBI Taxonomy" id="797020"/>
    <lineage>
        <taxon>Bacteria</taxon>
        <taxon>Pseudomonadati</taxon>
        <taxon>Bacteroidota</taxon>
        <taxon>Cytophagia</taxon>
        <taxon>Cytophagales</taxon>
        <taxon>Flectobacillaceae</taxon>
        <taxon>Arcicella</taxon>
    </lineage>
</organism>
<accession>A0ABU5QG88</accession>
<keyword evidence="2" id="KW-1185">Reference proteome</keyword>
<evidence type="ECO:0000313" key="2">
    <source>
        <dbReference type="Proteomes" id="UP001302949"/>
    </source>
</evidence>
<proteinExistence type="predicted"/>
<dbReference type="RefSeq" id="WP_323299042.1">
    <property type="nucleotide sequence ID" value="NZ_JAYFUM010000035.1"/>
</dbReference>
<name>A0ABU5QG88_9BACT</name>
<dbReference type="Proteomes" id="UP001302949">
    <property type="component" value="Unassembled WGS sequence"/>
</dbReference>
<protein>
    <submittedName>
        <fullName evidence="1">RloB family protein</fullName>
    </submittedName>
</protein>
<gene>
    <name evidence="1" type="ORF">VB248_22215</name>
</gene>
<reference evidence="1 2" key="1">
    <citation type="submission" date="2023-12" db="EMBL/GenBank/DDBJ databases">
        <title>Novel species of the genus Arcicella isolated from rivers.</title>
        <authorList>
            <person name="Lu H."/>
        </authorList>
    </citation>
    <scope>NUCLEOTIDE SEQUENCE [LARGE SCALE GENOMIC DNA]</scope>
    <source>
        <strain evidence="1 2">KCTC 23307</strain>
    </source>
</reference>